<feature type="chain" id="PRO_5035239143" evidence="3">
    <location>
        <begin position="19"/>
        <end position="422"/>
    </location>
</feature>
<dbReference type="EMBL" id="CAKASE010000062">
    <property type="protein sequence ID" value="CAG9569218.1"/>
    <property type="molecule type" value="Genomic_DNA"/>
</dbReference>
<evidence type="ECO:0000256" key="1">
    <source>
        <dbReference type="ARBA" id="ARBA00022614"/>
    </source>
</evidence>
<dbReference type="PRINTS" id="PR00019">
    <property type="entry name" value="LEURICHRPT"/>
</dbReference>
<keyword evidence="5" id="KW-1185">Reference proteome</keyword>
<accession>A0A8J2W4A4</accession>
<dbReference type="InterPro" id="IPR032675">
    <property type="entry name" value="LRR_dom_sf"/>
</dbReference>
<evidence type="ECO:0000256" key="2">
    <source>
        <dbReference type="ARBA" id="ARBA00022737"/>
    </source>
</evidence>
<protein>
    <submittedName>
        <fullName evidence="4">(African queen) hypothetical protein</fullName>
    </submittedName>
</protein>
<dbReference type="InterPro" id="IPR001611">
    <property type="entry name" value="Leu-rich_rpt"/>
</dbReference>
<reference evidence="4" key="1">
    <citation type="submission" date="2021-09" db="EMBL/GenBank/DDBJ databases">
        <authorList>
            <person name="Martin H S."/>
        </authorList>
    </citation>
    <scope>NUCLEOTIDE SEQUENCE</scope>
</reference>
<dbReference type="FunFam" id="3.80.10.10:FF:001164">
    <property type="entry name" value="GH01279p"/>
    <property type="match status" value="1"/>
</dbReference>
<gene>
    <name evidence="4" type="ORF">DCHRY22_LOCUS8767</name>
</gene>
<dbReference type="InterPro" id="IPR003591">
    <property type="entry name" value="Leu-rich_rpt_typical-subtyp"/>
</dbReference>
<dbReference type="Gene3D" id="3.80.10.10">
    <property type="entry name" value="Ribonuclease Inhibitor"/>
    <property type="match status" value="3"/>
</dbReference>
<dbReference type="SUPFAM" id="SSF52058">
    <property type="entry name" value="L domain-like"/>
    <property type="match status" value="1"/>
</dbReference>
<sequence>MELTKYLLFCLTWSFIRAAPECKYKSHKITELVCTSSEENYILKRGLVSDNNRTSSVTLRGCRVSGVEYEAFENMASLKYIDLSQNSISELKLGVLDDIKTVTHLNLSHNALTTFPLGLFDQLPNLATLDLTSNSLENIELGVFDPLQKLKYLSLSNNMLRGDNINPYIFDRNVQLIYLDMSRNHLTSTPSQLLNAVKVLETLILEKCLLNEVPLFVVKNNLKSLKTLSLASNHISKIDDPLIFVNVDNLEHLNLADNNIAILEGSVFKTLKKLKSIILRGNKLTSLPVELFQDMKNLANIDLSHNSISTINVNSFHGTSVKNLNLADNKLTYLTSNFCLELRNFGAKLTKFYFNQNPWQCACLRDIVDEVKRLGISYNSRQYDGRHPVCVTTEEFHCNRHDRFNRVYIDMYDDLVVNAQNL</sequence>
<keyword evidence="1" id="KW-0433">Leucine-rich repeat</keyword>
<keyword evidence="2" id="KW-0677">Repeat</keyword>
<keyword evidence="3" id="KW-0732">Signal</keyword>
<proteinExistence type="predicted"/>
<evidence type="ECO:0000313" key="5">
    <source>
        <dbReference type="Proteomes" id="UP000789524"/>
    </source>
</evidence>
<comment type="caution">
    <text evidence="4">The sequence shown here is derived from an EMBL/GenBank/DDBJ whole genome shotgun (WGS) entry which is preliminary data.</text>
</comment>
<dbReference type="PANTHER" id="PTHR24366:SF96">
    <property type="entry name" value="LEUCINE RICH REPEAT CONTAINING 53"/>
    <property type="match status" value="1"/>
</dbReference>
<dbReference type="PROSITE" id="PS51450">
    <property type="entry name" value="LRR"/>
    <property type="match status" value="3"/>
</dbReference>
<organism evidence="4 5">
    <name type="scientific">Danaus chrysippus</name>
    <name type="common">African queen</name>
    <dbReference type="NCBI Taxonomy" id="151541"/>
    <lineage>
        <taxon>Eukaryota</taxon>
        <taxon>Metazoa</taxon>
        <taxon>Ecdysozoa</taxon>
        <taxon>Arthropoda</taxon>
        <taxon>Hexapoda</taxon>
        <taxon>Insecta</taxon>
        <taxon>Pterygota</taxon>
        <taxon>Neoptera</taxon>
        <taxon>Endopterygota</taxon>
        <taxon>Lepidoptera</taxon>
        <taxon>Glossata</taxon>
        <taxon>Ditrysia</taxon>
        <taxon>Papilionoidea</taxon>
        <taxon>Nymphalidae</taxon>
        <taxon>Danainae</taxon>
        <taxon>Danaini</taxon>
        <taxon>Danaina</taxon>
        <taxon>Danaus</taxon>
        <taxon>Anosia</taxon>
    </lineage>
</organism>
<dbReference type="SMART" id="SM00365">
    <property type="entry name" value="LRR_SD22"/>
    <property type="match status" value="7"/>
</dbReference>
<evidence type="ECO:0000256" key="3">
    <source>
        <dbReference type="SAM" id="SignalP"/>
    </source>
</evidence>
<name>A0A8J2W4A4_9NEOP</name>
<dbReference type="PANTHER" id="PTHR24366">
    <property type="entry name" value="IG(IMMUNOGLOBULIN) AND LRR(LEUCINE RICH REPEAT) DOMAINS"/>
    <property type="match status" value="1"/>
</dbReference>
<dbReference type="OrthoDB" id="676979at2759"/>
<dbReference type="Proteomes" id="UP000789524">
    <property type="component" value="Unassembled WGS sequence"/>
</dbReference>
<dbReference type="Pfam" id="PF13855">
    <property type="entry name" value="LRR_8"/>
    <property type="match status" value="2"/>
</dbReference>
<evidence type="ECO:0000313" key="4">
    <source>
        <dbReference type="EMBL" id="CAG9569218.1"/>
    </source>
</evidence>
<feature type="signal peptide" evidence="3">
    <location>
        <begin position="1"/>
        <end position="18"/>
    </location>
</feature>
<dbReference type="AlphaFoldDB" id="A0A8J2W4A4"/>
<dbReference type="SMART" id="SM00369">
    <property type="entry name" value="LRR_TYP"/>
    <property type="match status" value="9"/>
</dbReference>